<dbReference type="PANTHER" id="PTHR18968:SF13">
    <property type="entry name" value="ACETOLACTATE SYNTHASE CATALYTIC SUBUNIT, MITOCHONDRIAL"/>
    <property type="match status" value="1"/>
</dbReference>
<organism evidence="8 9">
    <name type="scientific">Aliikangiella coralliicola</name>
    <dbReference type="NCBI Taxonomy" id="2592383"/>
    <lineage>
        <taxon>Bacteria</taxon>
        <taxon>Pseudomonadati</taxon>
        <taxon>Pseudomonadota</taxon>
        <taxon>Gammaproteobacteria</taxon>
        <taxon>Oceanospirillales</taxon>
        <taxon>Pleioneaceae</taxon>
        <taxon>Aliikangiella</taxon>
    </lineage>
</organism>
<dbReference type="GO" id="GO:0000287">
    <property type="term" value="F:magnesium ion binding"/>
    <property type="evidence" value="ECO:0007669"/>
    <property type="project" value="InterPro"/>
</dbReference>
<dbReference type="OrthoDB" id="9785953at2"/>
<protein>
    <submittedName>
        <fullName evidence="8">Thiamine pyrophosphate-binding protein</fullName>
    </submittedName>
</protein>
<dbReference type="InterPro" id="IPR029035">
    <property type="entry name" value="DHS-like_NAD/FAD-binding_dom"/>
</dbReference>
<dbReference type="Gene3D" id="3.40.50.970">
    <property type="match status" value="2"/>
</dbReference>
<evidence type="ECO:0000256" key="4">
    <source>
        <dbReference type="SAM" id="MobiDB-lite"/>
    </source>
</evidence>
<dbReference type="GO" id="GO:0050660">
    <property type="term" value="F:flavin adenine dinucleotide binding"/>
    <property type="evidence" value="ECO:0007669"/>
    <property type="project" value="TreeGrafter"/>
</dbReference>
<accession>A0A545U512</accession>
<dbReference type="Gene3D" id="3.40.50.1220">
    <property type="entry name" value="TPP-binding domain"/>
    <property type="match status" value="1"/>
</dbReference>
<dbReference type="InterPro" id="IPR012000">
    <property type="entry name" value="Thiamin_PyroP_enz_cen_dom"/>
</dbReference>
<dbReference type="Pfam" id="PF00205">
    <property type="entry name" value="TPP_enzyme_M"/>
    <property type="match status" value="1"/>
</dbReference>
<keyword evidence="9" id="KW-1185">Reference proteome</keyword>
<evidence type="ECO:0000256" key="2">
    <source>
        <dbReference type="ARBA" id="ARBA00023052"/>
    </source>
</evidence>
<proteinExistence type="inferred from homology"/>
<dbReference type="CDD" id="cd07035">
    <property type="entry name" value="TPP_PYR_POX_like"/>
    <property type="match status" value="1"/>
</dbReference>
<feature type="region of interest" description="Disordered" evidence="4">
    <location>
        <begin position="1"/>
        <end position="20"/>
    </location>
</feature>
<evidence type="ECO:0000259" key="5">
    <source>
        <dbReference type="Pfam" id="PF00205"/>
    </source>
</evidence>
<feature type="domain" description="Thiamine pyrophosphate enzyme central" evidence="5">
    <location>
        <begin position="218"/>
        <end position="353"/>
    </location>
</feature>
<sequence length="601" mass="65343">MNLSLIANDDSKPEAQMPHPQDNADLIIEYLKTLEVDYVFGVPGGAIEPLYNALARSQAAGGPRAIIARHEAGAAFMAEGYARETGKLGVCCATTGPGATNLLTGTASAFADNVPMLVITAQTPLPKFGKNALQESSCTAIDTVGIFRHCTRYNTLVSHTEQLNNKVISAIMSANRVPSGPSHISIPSDILRQKPSENVKIKAERLKQEFTLTDNAAVEQLTDMLSSAWRVALFLGKGCGSSIDEIMEFAELTRAPIMTGPAGKRWINGFHPLYRGVYGFAGHQSAEETMKDDTIDLVLAVGTQITELGTGGWQSSLLSDRLVHIDSTVEHFSRSPMAQLHVCGDLKSIFQQLNENVRLGIKWGRTWDAVDPVKQNYLDHHIPSTNHGYQIRQNEPDKCFSNDIPLKPQRIATEFSRRIPSTFRIHLDAGNVWSWFTHYFHRASAKGHYHIAMGLGSMGWAIGASVGNALGSNEPSVCITGDGSYLMSGQEITTALQQKLPVIYVVFNDSALGMVMHGQRLGGAEQIGFQLPPINFAKMAEAMGIEGIRVETPEDLVNIDWKRLGEKQGPTMIDLLVDGEEIPPMGQRVKGLANESATPGG</sequence>
<reference evidence="8 9" key="1">
    <citation type="submission" date="2019-07" db="EMBL/GenBank/DDBJ databases">
        <title>Draft genome for Aliikangiella sp. M105.</title>
        <authorList>
            <person name="Wang G."/>
        </authorList>
    </citation>
    <scope>NUCLEOTIDE SEQUENCE [LARGE SCALE GENOMIC DNA]</scope>
    <source>
        <strain evidence="8 9">M105</strain>
    </source>
</reference>
<evidence type="ECO:0000256" key="1">
    <source>
        <dbReference type="ARBA" id="ARBA00007812"/>
    </source>
</evidence>
<feature type="domain" description="Thiamine pyrophosphate enzyme N-terminal TPP-binding" evidence="7">
    <location>
        <begin position="24"/>
        <end position="135"/>
    </location>
</feature>
<dbReference type="CDD" id="cd00568">
    <property type="entry name" value="TPP_enzymes"/>
    <property type="match status" value="1"/>
</dbReference>
<evidence type="ECO:0000259" key="6">
    <source>
        <dbReference type="Pfam" id="PF02775"/>
    </source>
</evidence>
<evidence type="ECO:0000259" key="7">
    <source>
        <dbReference type="Pfam" id="PF02776"/>
    </source>
</evidence>
<dbReference type="GO" id="GO:0009099">
    <property type="term" value="P:L-valine biosynthetic process"/>
    <property type="evidence" value="ECO:0007669"/>
    <property type="project" value="TreeGrafter"/>
</dbReference>
<dbReference type="InterPro" id="IPR011766">
    <property type="entry name" value="TPP_enzyme_TPP-bd"/>
</dbReference>
<name>A0A545U512_9GAMM</name>
<gene>
    <name evidence="8" type="ORF">FLL46_23405</name>
</gene>
<dbReference type="EMBL" id="VIKS01000014">
    <property type="protein sequence ID" value="TQV84561.1"/>
    <property type="molecule type" value="Genomic_DNA"/>
</dbReference>
<evidence type="ECO:0000256" key="3">
    <source>
        <dbReference type="RuleBase" id="RU362132"/>
    </source>
</evidence>
<dbReference type="RefSeq" id="WP_142934275.1">
    <property type="nucleotide sequence ID" value="NZ_ML660170.1"/>
</dbReference>
<dbReference type="AlphaFoldDB" id="A0A545U512"/>
<dbReference type="InterPro" id="IPR029061">
    <property type="entry name" value="THDP-binding"/>
</dbReference>
<dbReference type="InterPro" id="IPR012001">
    <property type="entry name" value="Thiamin_PyroP_enz_TPP-bd_dom"/>
</dbReference>
<dbReference type="InterPro" id="IPR045229">
    <property type="entry name" value="TPP_enz"/>
</dbReference>
<dbReference type="Proteomes" id="UP000315439">
    <property type="component" value="Unassembled WGS sequence"/>
</dbReference>
<dbReference type="GO" id="GO:0030976">
    <property type="term" value="F:thiamine pyrophosphate binding"/>
    <property type="evidence" value="ECO:0007669"/>
    <property type="project" value="InterPro"/>
</dbReference>
<dbReference type="PANTHER" id="PTHR18968">
    <property type="entry name" value="THIAMINE PYROPHOSPHATE ENZYMES"/>
    <property type="match status" value="1"/>
</dbReference>
<dbReference type="Pfam" id="PF02776">
    <property type="entry name" value="TPP_enzyme_N"/>
    <property type="match status" value="1"/>
</dbReference>
<dbReference type="GO" id="GO:0003984">
    <property type="term" value="F:acetolactate synthase activity"/>
    <property type="evidence" value="ECO:0007669"/>
    <property type="project" value="TreeGrafter"/>
</dbReference>
<dbReference type="GO" id="GO:0005948">
    <property type="term" value="C:acetolactate synthase complex"/>
    <property type="evidence" value="ECO:0007669"/>
    <property type="project" value="TreeGrafter"/>
</dbReference>
<dbReference type="SUPFAM" id="SSF52518">
    <property type="entry name" value="Thiamin diphosphate-binding fold (THDP-binding)"/>
    <property type="match status" value="2"/>
</dbReference>
<evidence type="ECO:0000313" key="8">
    <source>
        <dbReference type="EMBL" id="TQV84561.1"/>
    </source>
</evidence>
<comment type="similarity">
    <text evidence="1 3">Belongs to the TPP enzyme family.</text>
</comment>
<dbReference type="SUPFAM" id="SSF52467">
    <property type="entry name" value="DHS-like NAD/FAD-binding domain"/>
    <property type="match status" value="1"/>
</dbReference>
<dbReference type="Pfam" id="PF02775">
    <property type="entry name" value="TPP_enzyme_C"/>
    <property type="match status" value="1"/>
</dbReference>
<feature type="domain" description="Thiamine pyrophosphate enzyme TPP-binding" evidence="6">
    <location>
        <begin position="428"/>
        <end position="574"/>
    </location>
</feature>
<dbReference type="FunFam" id="3.40.50.970:FF:000007">
    <property type="entry name" value="Acetolactate synthase"/>
    <property type="match status" value="1"/>
</dbReference>
<dbReference type="GO" id="GO:0009097">
    <property type="term" value="P:isoleucine biosynthetic process"/>
    <property type="evidence" value="ECO:0007669"/>
    <property type="project" value="TreeGrafter"/>
</dbReference>
<comment type="caution">
    <text evidence="8">The sequence shown here is derived from an EMBL/GenBank/DDBJ whole genome shotgun (WGS) entry which is preliminary data.</text>
</comment>
<evidence type="ECO:0000313" key="9">
    <source>
        <dbReference type="Proteomes" id="UP000315439"/>
    </source>
</evidence>
<keyword evidence="2 3" id="KW-0786">Thiamine pyrophosphate</keyword>